<gene>
    <name evidence="2" type="ORF">DBZ36_15110</name>
</gene>
<dbReference type="RefSeq" id="WP_120355794.1">
    <property type="nucleotide sequence ID" value="NZ_RAQO01000008.1"/>
</dbReference>
<dbReference type="InterPro" id="IPR032710">
    <property type="entry name" value="NTF2-like_dom_sf"/>
</dbReference>
<dbReference type="OrthoDB" id="1115105at2"/>
<evidence type="ECO:0000259" key="1">
    <source>
        <dbReference type="Pfam" id="PF12680"/>
    </source>
</evidence>
<accession>A0A420E8Q4</accession>
<name>A0A420E8Q4_9ALTE</name>
<keyword evidence="3" id="KW-1185">Reference proteome</keyword>
<proteinExistence type="predicted"/>
<comment type="caution">
    <text evidence="2">The sequence shown here is derived from an EMBL/GenBank/DDBJ whole genome shotgun (WGS) entry which is preliminary data.</text>
</comment>
<dbReference type="Gene3D" id="3.10.450.50">
    <property type="match status" value="1"/>
</dbReference>
<dbReference type="EMBL" id="RAQO01000008">
    <property type="protein sequence ID" value="RKF15708.1"/>
    <property type="molecule type" value="Genomic_DNA"/>
</dbReference>
<dbReference type="AlphaFoldDB" id="A0A420E8Q4"/>
<organism evidence="2 3">
    <name type="scientific">Alginatibacterium sediminis</name>
    <dbReference type="NCBI Taxonomy" id="2164068"/>
    <lineage>
        <taxon>Bacteria</taxon>
        <taxon>Pseudomonadati</taxon>
        <taxon>Pseudomonadota</taxon>
        <taxon>Gammaproteobacteria</taxon>
        <taxon>Alteromonadales</taxon>
        <taxon>Alteromonadaceae</taxon>
        <taxon>Alginatibacterium</taxon>
    </lineage>
</organism>
<dbReference type="Proteomes" id="UP000286482">
    <property type="component" value="Unassembled WGS sequence"/>
</dbReference>
<sequence length="148" mass="17506">MSVCESLTQQGLERFIELYQQLNKDNLHRLHEIYAPQVEFSDPMHQIDGLDNLSKYFEQLYLNLEHCEFVIEQSFIKDSSASLVWTMNFKHPKLNKGQIVCVPGMTHLQFQDDKIIYHRDYLDSATMLYEHLPVLGWAIRSIKQRFGQ</sequence>
<dbReference type="SUPFAM" id="SSF54427">
    <property type="entry name" value="NTF2-like"/>
    <property type="match status" value="1"/>
</dbReference>
<reference evidence="2 3" key="1">
    <citation type="submission" date="2018-09" db="EMBL/GenBank/DDBJ databases">
        <authorList>
            <person name="Wang Z."/>
        </authorList>
    </citation>
    <scope>NUCLEOTIDE SEQUENCE [LARGE SCALE GENOMIC DNA]</scope>
    <source>
        <strain evidence="2 3">ALS 81</strain>
    </source>
</reference>
<evidence type="ECO:0000313" key="3">
    <source>
        <dbReference type="Proteomes" id="UP000286482"/>
    </source>
</evidence>
<dbReference type="InterPro" id="IPR037401">
    <property type="entry name" value="SnoaL-like"/>
</dbReference>
<evidence type="ECO:0000313" key="2">
    <source>
        <dbReference type="EMBL" id="RKF15708.1"/>
    </source>
</evidence>
<dbReference type="Pfam" id="PF12680">
    <property type="entry name" value="SnoaL_2"/>
    <property type="match status" value="1"/>
</dbReference>
<protein>
    <submittedName>
        <fullName evidence="2">Nuclear transport factor 2 family protein</fullName>
    </submittedName>
</protein>
<feature type="domain" description="SnoaL-like" evidence="1">
    <location>
        <begin position="17"/>
        <end position="118"/>
    </location>
</feature>